<name>A0A1I0NDK1_9EURY</name>
<accession>A0A1I0NDK1</accession>
<proteinExistence type="predicted"/>
<dbReference type="EMBL" id="FOIS01000002">
    <property type="protein sequence ID" value="SEV99363.1"/>
    <property type="molecule type" value="Genomic_DNA"/>
</dbReference>
<dbReference type="Proteomes" id="UP000183275">
    <property type="component" value="Unassembled WGS sequence"/>
</dbReference>
<keyword evidence="2" id="KW-1185">Reference proteome</keyword>
<sequence length="88" mass="9909">MSETVESQFTVRDIVNDDIWLKDLNRGLTVAVEATSPHYTAEIRQKISDLSTGDTITAELESQNQLRTIWVFDDVEVETEGTAHRATV</sequence>
<dbReference type="RefSeq" id="WP_049988619.1">
    <property type="nucleotide sequence ID" value="NZ_FOIS01000002.1"/>
</dbReference>
<evidence type="ECO:0000313" key="2">
    <source>
        <dbReference type="Proteomes" id="UP000183275"/>
    </source>
</evidence>
<dbReference type="AlphaFoldDB" id="A0A1I0NDK1"/>
<dbReference type="OrthoDB" id="350290at2157"/>
<reference evidence="2" key="1">
    <citation type="submission" date="2016-10" db="EMBL/GenBank/DDBJ databases">
        <authorList>
            <person name="Varghese N."/>
        </authorList>
    </citation>
    <scope>NUCLEOTIDE SEQUENCE [LARGE SCALE GENOMIC DNA]</scope>
    <source>
        <strain evidence="2">CGMCC 1.12284</strain>
    </source>
</reference>
<protein>
    <submittedName>
        <fullName evidence="1">Uncharacterized protein</fullName>
    </submittedName>
</protein>
<evidence type="ECO:0000313" key="1">
    <source>
        <dbReference type="EMBL" id="SEV99363.1"/>
    </source>
</evidence>
<organism evidence="1 2">
    <name type="scientific">Natrinema salifodinae</name>
    <dbReference type="NCBI Taxonomy" id="1202768"/>
    <lineage>
        <taxon>Archaea</taxon>
        <taxon>Methanobacteriati</taxon>
        <taxon>Methanobacteriota</taxon>
        <taxon>Stenosarchaea group</taxon>
        <taxon>Halobacteria</taxon>
        <taxon>Halobacteriales</taxon>
        <taxon>Natrialbaceae</taxon>
        <taxon>Natrinema</taxon>
    </lineage>
</organism>
<gene>
    <name evidence="1" type="ORF">SAMN05216285_1612</name>
</gene>